<evidence type="ECO:0000256" key="7">
    <source>
        <dbReference type="SAM" id="MobiDB-lite"/>
    </source>
</evidence>
<evidence type="ECO:0008006" key="14">
    <source>
        <dbReference type="Google" id="ProtNLM"/>
    </source>
</evidence>
<feature type="transmembrane region" description="Helical" evidence="8">
    <location>
        <begin position="459"/>
        <end position="480"/>
    </location>
</feature>
<keyword evidence="6 8" id="KW-0472">Membrane</keyword>
<dbReference type="GO" id="GO:0030660">
    <property type="term" value="C:Golgi-associated vesicle membrane"/>
    <property type="evidence" value="ECO:0007669"/>
    <property type="project" value="TreeGrafter"/>
</dbReference>
<dbReference type="EMBL" id="VLTL01000006">
    <property type="protein sequence ID" value="KAA0171527.1"/>
    <property type="molecule type" value="Genomic_DNA"/>
</dbReference>
<feature type="transmembrane region" description="Helical" evidence="8">
    <location>
        <begin position="597"/>
        <end position="614"/>
    </location>
</feature>
<reference evidence="12 13" key="1">
    <citation type="submission" date="2019-07" db="EMBL/GenBank/DDBJ databases">
        <title>Genomes of Cafeteria roenbergensis.</title>
        <authorList>
            <person name="Fischer M.G."/>
            <person name="Hackl T."/>
            <person name="Roman M."/>
        </authorList>
    </citation>
    <scope>NUCLEOTIDE SEQUENCE [LARGE SCALE GENOMIC DNA]</scope>
    <source>
        <strain evidence="10 13">Cflag</strain>
        <strain evidence="11 12">RCC970-E3</strain>
    </source>
</reference>
<dbReference type="GO" id="GO:0098553">
    <property type="term" value="C:lumenal side of endoplasmic reticulum membrane"/>
    <property type="evidence" value="ECO:0007669"/>
    <property type="project" value="TreeGrafter"/>
</dbReference>
<evidence type="ECO:0000256" key="9">
    <source>
        <dbReference type="SAM" id="SignalP"/>
    </source>
</evidence>
<dbReference type="InterPro" id="IPR006639">
    <property type="entry name" value="Preselin/SPP"/>
</dbReference>
<feature type="compositionally biased region" description="Low complexity" evidence="7">
    <location>
        <begin position="663"/>
        <end position="677"/>
    </location>
</feature>
<dbReference type="Proteomes" id="UP000324907">
    <property type="component" value="Unassembled WGS sequence"/>
</dbReference>
<dbReference type="EMBL" id="VLTM01000120">
    <property type="protein sequence ID" value="KAA0150817.1"/>
    <property type="molecule type" value="Genomic_DNA"/>
</dbReference>
<dbReference type="GO" id="GO:0042500">
    <property type="term" value="F:aspartic endopeptidase activity, intramembrane cleaving"/>
    <property type="evidence" value="ECO:0007669"/>
    <property type="project" value="InterPro"/>
</dbReference>
<feature type="signal peptide" evidence="9">
    <location>
        <begin position="1"/>
        <end position="24"/>
    </location>
</feature>
<comment type="caution">
    <text evidence="10">The sequence shown here is derived from an EMBL/GenBank/DDBJ whole genome shotgun (WGS) entry which is preliminary data.</text>
</comment>
<dbReference type="Pfam" id="PF04258">
    <property type="entry name" value="Peptidase_A22B"/>
    <property type="match status" value="1"/>
</dbReference>
<evidence type="ECO:0000313" key="13">
    <source>
        <dbReference type="Proteomes" id="UP000325113"/>
    </source>
</evidence>
<organism evidence="10 13">
    <name type="scientific">Cafeteria roenbergensis</name>
    <name type="common">Marine flagellate</name>
    <dbReference type="NCBI Taxonomy" id="33653"/>
    <lineage>
        <taxon>Eukaryota</taxon>
        <taxon>Sar</taxon>
        <taxon>Stramenopiles</taxon>
        <taxon>Bigyra</taxon>
        <taxon>Opalozoa</taxon>
        <taxon>Bicosoecida</taxon>
        <taxon>Cafeteriaceae</taxon>
        <taxon>Cafeteria</taxon>
    </lineage>
</organism>
<dbReference type="Proteomes" id="UP000325113">
    <property type="component" value="Unassembled WGS sequence"/>
</dbReference>
<feature type="transmembrane region" description="Helical" evidence="8">
    <location>
        <begin position="360"/>
        <end position="382"/>
    </location>
</feature>
<dbReference type="PANTHER" id="PTHR12174">
    <property type="entry name" value="SIGNAL PEPTIDE PEPTIDASE"/>
    <property type="match status" value="1"/>
</dbReference>
<evidence type="ECO:0000256" key="6">
    <source>
        <dbReference type="ARBA" id="ARBA00023136"/>
    </source>
</evidence>
<proteinExistence type="inferred from homology"/>
<keyword evidence="9" id="KW-0732">Signal</keyword>
<keyword evidence="4" id="KW-0378">Hydrolase</keyword>
<feature type="compositionally biased region" description="Gly residues" evidence="7">
    <location>
        <begin position="750"/>
        <end position="759"/>
    </location>
</feature>
<dbReference type="GO" id="GO:0033619">
    <property type="term" value="P:membrane protein proteolysis"/>
    <property type="evidence" value="ECO:0007669"/>
    <property type="project" value="TreeGrafter"/>
</dbReference>
<feature type="transmembrane region" description="Helical" evidence="8">
    <location>
        <begin position="336"/>
        <end position="354"/>
    </location>
</feature>
<gene>
    <name evidence="11" type="ORF">FNF28_00737</name>
    <name evidence="10" type="ORF">FNF31_06965</name>
</gene>
<evidence type="ECO:0000256" key="5">
    <source>
        <dbReference type="ARBA" id="ARBA00022989"/>
    </source>
</evidence>
<dbReference type="GO" id="GO:0098554">
    <property type="term" value="C:cytoplasmic side of endoplasmic reticulum membrane"/>
    <property type="evidence" value="ECO:0007669"/>
    <property type="project" value="TreeGrafter"/>
</dbReference>
<dbReference type="SMART" id="SM00730">
    <property type="entry name" value="PSN"/>
    <property type="match status" value="1"/>
</dbReference>
<feature type="transmembrane region" description="Helical" evidence="8">
    <location>
        <begin position="403"/>
        <end position="423"/>
    </location>
</feature>
<keyword evidence="3 8" id="KW-0812">Transmembrane</keyword>
<keyword evidence="5 8" id="KW-1133">Transmembrane helix</keyword>
<protein>
    <recommendedName>
        <fullName evidence="14">PA domain-containing protein</fullName>
    </recommendedName>
</protein>
<feature type="transmembrane region" description="Helical" evidence="8">
    <location>
        <begin position="569"/>
        <end position="591"/>
    </location>
</feature>
<evidence type="ECO:0000256" key="1">
    <source>
        <dbReference type="ARBA" id="ARBA00004127"/>
    </source>
</evidence>
<feature type="region of interest" description="Disordered" evidence="7">
    <location>
        <begin position="636"/>
        <end position="759"/>
    </location>
</feature>
<feature type="transmembrane region" description="Helical" evidence="8">
    <location>
        <begin position="536"/>
        <end position="557"/>
    </location>
</feature>
<name>A0A5A8CDY0_CAFRO</name>
<evidence type="ECO:0000313" key="12">
    <source>
        <dbReference type="Proteomes" id="UP000324907"/>
    </source>
</evidence>
<sequence length="759" mass="77540">MRRLPGAAAAVALLAVLLAAPTLGYELPDNSAVILPDGTELHLMHASFGPAGPMLDQDPLAARAHGSPSVTQIFAPPADSPDLCVPTASPVAPAAGSARSVLALRGNCTFDSKALEASRRGFSSVIVVNTIEAITRAAVPSLNASTPVDALAVPTCDADCAAGSSWVQASALSTADALQGRACQAVPEGSRPSCAAGADACVVTGERRSAEGAGADVRVCCLSDHSTVMQAGPGAQSPSIPAYFATVEVGRALLAAAAAAPGGRIAGAAVGLRWVPSLDGAAIVTWVIGFAALLGASWYGAEEERLRLTASRTGRPAGVPFTPAVLDAIPLTMRDAALMLLGAAVMLSVLFLLIQMQVQVVFIILFVFCLSGASAIAVLLVYPCTHRVTRLAQWERSLPCFGPTNGAAVVAGVVGAAVMLTWFLLRHEAWSWAPQDVVGALLCALFCRQIRVMSLRIAVAMCVAFLVYDVVMVFVTPAIVGSSVMIDVATAGAPAAVVDQACYCRENPNDWAVCGPGERMPILFAVPRFADYRGGFAMLGLGDVVIPGTIVTLALRLDLALGRAYTTGYWFSAVGAYGVGLGLAQLAVQLSGVGQPALLYIMPAVAIALVAVAWRRGELSRVWLFGADSDTAVAARQRRRERRQQRQSGEGDDGAASEDDRPAAAGAVAGPRPAGGAFEPLTAGSGVLGGGGGGSGDDQSESGSEGRGTLLAQEEEDDGLGGDIGSGRGDDWGVELASMSRADDQTETAGKGGARGGAV</sequence>
<feature type="compositionally biased region" description="Basic residues" evidence="7">
    <location>
        <begin position="636"/>
        <end position="645"/>
    </location>
</feature>
<dbReference type="AlphaFoldDB" id="A0A5A8CDY0"/>
<evidence type="ECO:0000313" key="11">
    <source>
        <dbReference type="EMBL" id="KAA0171527.1"/>
    </source>
</evidence>
<evidence type="ECO:0000256" key="8">
    <source>
        <dbReference type="SAM" id="Phobius"/>
    </source>
</evidence>
<accession>A0A5A8CDY0</accession>
<evidence type="ECO:0000256" key="4">
    <source>
        <dbReference type="ARBA" id="ARBA00022801"/>
    </source>
</evidence>
<feature type="chain" id="PRO_5036136756" description="PA domain-containing protein" evidence="9">
    <location>
        <begin position="25"/>
        <end position="759"/>
    </location>
</feature>
<dbReference type="PANTHER" id="PTHR12174:SF75">
    <property type="entry name" value="SIGNAL PEPTIDE PEPTIDASE-LIKE 2"/>
    <property type="match status" value="1"/>
</dbReference>
<dbReference type="Gene3D" id="3.50.30.30">
    <property type="match status" value="1"/>
</dbReference>
<evidence type="ECO:0000256" key="2">
    <source>
        <dbReference type="ARBA" id="ARBA00006859"/>
    </source>
</evidence>
<comment type="subcellular location">
    <subcellularLocation>
        <location evidence="1">Endomembrane system</location>
        <topology evidence="1">Multi-pass membrane protein</topology>
    </subcellularLocation>
</comment>
<dbReference type="GO" id="GO:0005765">
    <property type="term" value="C:lysosomal membrane"/>
    <property type="evidence" value="ECO:0007669"/>
    <property type="project" value="TreeGrafter"/>
</dbReference>
<comment type="similarity">
    <text evidence="2">Belongs to the peptidase A22B family.</text>
</comment>
<dbReference type="InterPro" id="IPR007369">
    <property type="entry name" value="Peptidase_A22B_SPP"/>
</dbReference>
<evidence type="ECO:0000256" key="3">
    <source>
        <dbReference type="ARBA" id="ARBA00022692"/>
    </source>
</evidence>
<feature type="compositionally biased region" description="Gly residues" evidence="7">
    <location>
        <begin position="686"/>
        <end position="696"/>
    </location>
</feature>
<evidence type="ECO:0000313" key="10">
    <source>
        <dbReference type="EMBL" id="KAA0150817.1"/>
    </source>
</evidence>